<dbReference type="SMART" id="SM00267">
    <property type="entry name" value="GGDEF"/>
    <property type="match status" value="1"/>
</dbReference>
<protein>
    <submittedName>
        <fullName evidence="8">EAL domain, c-di-GMP-specific phosphodiesterase class I (Or its enzymatically inactive variant)</fullName>
    </submittedName>
</protein>
<keyword evidence="4 6" id="KW-1133">Transmembrane helix</keyword>
<dbReference type="InterPro" id="IPR050706">
    <property type="entry name" value="Cyclic-di-GMP_PDE-like"/>
</dbReference>
<feature type="transmembrane region" description="Helical" evidence="6">
    <location>
        <begin position="84"/>
        <end position="102"/>
    </location>
</feature>
<dbReference type="AlphaFoldDB" id="A0A1C4ERK9"/>
<feature type="transmembrane region" description="Helical" evidence="6">
    <location>
        <begin position="236"/>
        <end position="253"/>
    </location>
</feature>
<dbReference type="OrthoDB" id="5900110at2"/>
<dbReference type="PANTHER" id="PTHR33121">
    <property type="entry name" value="CYCLIC DI-GMP PHOSPHODIESTERASE PDEF"/>
    <property type="match status" value="1"/>
</dbReference>
<dbReference type="GO" id="GO:0071111">
    <property type="term" value="F:cyclic-guanylate-specific phosphodiesterase activity"/>
    <property type="evidence" value="ECO:0007669"/>
    <property type="project" value="InterPro"/>
</dbReference>
<feature type="transmembrane region" description="Helical" evidence="6">
    <location>
        <begin position="287"/>
        <end position="310"/>
    </location>
</feature>
<organism evidence="8 9">
    <name type="scientific">Kosakonia oryziphila</name>
    <dbReference type="NCBI Taxonomy" id="1005667"/>
    <lineage>
        <taxon>Bacteria</taxon>
        <taxon>Pseudomonadati</taxon>
        <taxon>Pseudomonadota</taxon>
        <taxon>Gammaproteobacteria</taxon>
        <taxon>Enterobacterales</taxon>
        <taxon>Enterobacteriaceae</taxon>
        <taxon>Kosakonia</taxon>
    </lineage>
</organism>
<keyword evidence="2" id="KW-1003">Cell membrane</keyword>
<dbReference type="Gene3D" id="3.20.20.450">
    <property type="entry name" value="EAL domain"/>
    <property type="match status" value="1"/>
</dbReference>
<name>A0A1C4ERK9_9ENTR</name>
<feature type="transmembrane region" description="Helical" evidence="6">
    <location>
        <begin position="212"/>
        <end position="230"/>
    </location>
</feature>
<sequence>MIYNKYNCIRKFLLALILCLVALPVSRFISPRAIVDGSTLFLVWLPLNVTLAIIFLFGRHGIIPLIISFAVLNEYTFHLPHTEAAVLLFCELFPVFAVCTIVRWRLGARWRHCMPNSDIAVRVAWIGFVAPCGIKASMYIAATWFNYPIKISNFFGSGTIIFSIIDIQSLICAALIFTMIVYYLLRMIINPRFARKFWYRNRQPFLSAKKRLFMLGWLGALVAAVTILCAPFKSDYIAGYLVPIIFILFTMGISWLSYSFITLSWSVSAFMLLAYNNNFLQGVNSDYSLAFVMSVLISFTICMLYMMQVFRRSEWLKRRWKLQAMSDPLTGLPNLRALEKQMEQQPNGVVCCLHMKNMEFLSKHFGLMMCVHVKRSVARKLQPLLQGGERFFQLPGGELLLWLNGPETEARLQHMTDFLNSRRILWNNVGLEIEFGASWGVLHMCGEALHQMLGQLSWLAEKASAGHQVLALTNSLQAVAGQTTNRVLQLNKVKRALDENGIQLYGQPVVDAQGKGYQEILTRLISNGEIMMPDQFISVITQFNLGTRFDMLVVERLLQWMQQHPHTSKYARFSVNLMPLTLMQKAFASQFLALFEHYAIAPQTVIIEITEEQAFSNSEVSILNILQLRQAGFKIAIDDFGTGYANFERLKRLQADIIKIDGCFVRDILQDQQDVMIVKAICELAKANSFTVVAEYVENEAQRELLLEAGVDYLQGYLFGKPQPLTDGE</sequence>
<feature type="transmembrane region" description="Helical" evidence="6">
    <location>
        <begin position="258"/>
        <end position="275"/>
    </location>
</feature>
<dbReference type="InterPro" id="IPR001633">
    <property type="entry name" value="EAL_dom"/>
</dbReference>
<keyword evidence="5 6" id="KW-0472">Membrane</keyword>
<dbReference type="Proteomes" id="UP000198515">
    <property type="component" value="Unassembled WGS sequence"/>
</dbReference>
<evidence type="ECO:0000313" key="8">
    <source>
        <dbReference type="EMBL" id="SCC46153.1"/>
    </source>
</evidence>
<dbReference type="RefSeq" id="WP_090136608.1">
    <property type="nucleotide sequence ID" value="NZ_FMBC01000026.1"/>
</dbReference>
<dbReference type="PROSITE" id="PS50883">
    <property type="entry name" value="EAL"/>
    <property type="match status" value="1"/>
</dbReference>
<evidence type="ECO:0000313" key="9">
    <source>
        <dbReference type="Proteomes" id="UP000198515"/>
    </source>
</evidence>
<dbReference type="SUPFAM" id="SSF55073">
    <property type="entry name" value="Nucleotide cyclase"/>
    <property type="match status" value="1"/>
</dbReference>
<evidence type="ECO:0000256" key="1">
    <source>
        <dbReference type="ARBA" id="ARBA00004651"/>
    </source>
</evidence>
<dbReference type="InterPro" id="IPR000160">
    <property type="entry name" value="GGDEF_dom"/>
</dbReference>
<evidence type="ECO:0000256" key="5">
    <source>
        <dbReference type="ARBA" id="ARBA00023136"/>
    </source>
</evidence>
<evidence type="ECO:0000256" key="3">
    <source>
        <dbReference type="ARBA" id="ARBA00022692"/>
    </source>
</evidence>
<feature type="transmembrane region" description="Helical" evidence="6">
    <location>
        <begin position="123"/>
        <end position="147"/>
    </location>
</feature>
<keyword evidence="3 6" id="KW-0812">Transmembrane</keyword>
<dbReference type="SMART" id="SM00052">
    <property type="entry name" value="EAL"/>
    <property type="match status" value="1"/>
</dbReference>
<evidence type="ECO:0000256" key="4">
    <source>
        <dbReference type="ARBA" id="ARBA00022989"/>
    </source>
</evidence>
<keyword evidence="9" id="KW-1185">Reference proteome</keyword>
<dbReference type="InterPro" id="IPR035919">
    <property type="entry name" value="EAL_sf"/>
</dbReference>
<dbReference type="Pfam" id="PF00563">
    <property type="entry name" value="EAL"/>
    <property type="match status" value="1"/>
</dbReference>
<gene>
    <name evidence="8" type="ORF">GA0061070_102614</name>
</gene>
<dbReference type="Gene3D" id="3.30.70.270">
    <property type="match status" value="1"/>
</dbReference>
<dbReference type="InterPro" id="IPR043128">
    <property type="entry name" value="Rev_trsase/Diguanyl_cyclase"/>
</dbReference>
<evidence type="ECO:0000256" key="2">
    <source>
        <dbReference type="ARBA" id="ARBA00022475"/>
    </source>
</evidence>
<dbReference type="PANTHER" id="PTHR33121:SF74">
    <property type="entry name" value="CYCLIC DI-GMP PHOSPHODIESTERASE PDEA-RELATED"/>
    <property type="match status" value="1"/>
</dbReference>
<evidence type="ECO:0000256" key="6">
    <source>
        <dbReference type="SAM" id="Phobius"/>
    </source>
</evidence>
<dbReference type="Pfam" id="PF05231">
    <property type="entry name" value="MASE1"/>
    <property type="match status" value="1"/>
</dbReference>
<feature type="domain" description="EAL" evidence="7">
    <location>
        <begin position="486"/>
        <end position="729"/>
    </location>
</feature>
<evidence type="ECO:0000259" key="7">
    <source>
        <dbReference type="PROSITE" id="PS50883"/>
    </source>
</evidence>
<dbReference type="CDD" id="cd01948">
    <property type="entry name" value="EAL"/>
    <property type="match status" value="1"/>
</dbReference>
<dbReference type="InterPro" id="IPR029787">
    <property type="entry name" value="Nucleotide_cyclase"/>
</dbReference>
<dbReference type="InterPro" id="IPR007895">
    <property type="entry name" value="MASE1"/>
</dbReference>
<dbReference type="SUPFAM" id="SSF141868">
    <property type="entry name" value="EAL domain-like"/>
    <property type="match status" value="1"/>
</dbReference>
<accession>A0A1C4ERK9</accession>
<feature type="transmembrane region" description="Helical" evidence="6">
    <location>
        <begin position="159"/>
        <end position="185"/>
    </location>
</feature>
<reference evidence="9" key="1">
    <citation type="submission" date="2016-08" db="EMBL/GenBank/DDBJ databases">
        <authorList>
            <person name="Varghese N."/>
            <person name="Submissions Spin"/>
        </authorList>
    </citation>
    <scope>NUCLEOTIDE SEQUENCE [LARGE SCALE GENOMIC DNA]</scope>
    <source>
        <strain evidence="9">REICA_142</strain>
    </source>
</reference>
<dbReference type="EMBL" id="FMBC01000026">
    <property type="protein sequence ID" value="SCC46153.1"/>
    <property type="molecule type" value="Genomic_DNA"/>
</dbReference>
<proteinExistence type="predicted"/>
<comment type="subcellular location">
    <subcellularLocation>
        <location evidence="1">Cell membrane</location>
        <topology evidence="1">Multi-pass membrane protein</topology>
    </subcellularLocation>
</comment>
<dbReference type="GO" id="GO:0005886">
    <property type="term" value="C:plasma membrane"/>
    <property type="evidence" value="ECO:0007669"/>
    <property type="project" value="UniProtKB-SubCell"/>
</dbReference>